<dbReference type="Pfam" id="PF13102">
    <property type="entry name" value="Phage_int_SAM_5"/>
    <property type="match status" value="1"/>
</dbReference>
<keyword evidence="4" id="KW-0175">Coiled coil</keyword>
<dbReference type="InterPro" id="IPR025269">
    <property type="entry name" value="SAM-like_dom"/>
</dbReference>
<reference evidence="7" key="1">
    <citation type="journal article" date="2019" name="Int. J. Syst. Evol. Microbiol.">
        <title>The Global Catalogue of Microorganisms (GCM) 10K type strain sequencing project: providing services to taxonomists for standard genome sequencing and annotation.</title>
        <authorList>
            <consortium name="The Broad Institute Genomics Platform"/>
            <consortium name="The Broad Institute Genome Sequencing Center for Infectious Disease"/>
            <person name="Wu L."/>
            <person name="Ma J."/>
        </authorList>
    </citation>
    <scope>NUCLEOTIDE SEQUENCE [LARGE SCALE GENOMIC DNA]</scope>
    <source>
        <strain evidence="7">CCM 8689</strain>
    </source>
</reference>
<feature type="domain" description="Tyr recombinase" evidence="5">
    <location>
        <begin position="237"/>
        <end position="424"/>
    </location>
</feature>
<dbReference type="InterPro" id="IPR010998">
    <property type="entry name" value="Integrase_recombinase_N"/>
</dbReference>
<dbReference type="SUPFAM" id="SSF56349">
    <property type="entry name" value="DNA breaking-rejoining enzymes"/>
    <property type="match status" value="1"/>
</dbReference>
<keyword evidence="7" id="KW-1185">Reference proteome</keyword>
<dbReference type="PROSITE" id="PS51898">
    <property type="entry name" value="TYR_RECOMBINASE"/>
    <property type="match status" value="1"/>
</dbReference>
<evidence type="ECO:0000256" key="1">
    <source>
        <dbReference type="ARBA" id="ARBA00008857"/>
    </source>
</evidence>
<dbReference type="InterPro" id="IPR050090">
    <property type="entry name" value="Tyrosine_recombinase_XerCD"/>
</dbReference>
<comment type="caution">
    <text evidence="6">The sequence shown here is derived from an EMBL/GenBank/DDBJ whole genome shotgun (WGS) entry which is preliminary data.</text>
</comment>
<comment type="similarity">
    <text evidence="1">Belongs to the 'phage' integrase family.</text>
</comment>
<dbReference type="PANTHER" id="PTHR30349">
    <property type="entry name" value="PHAGE INTEGRASE-RELATED"/>
    <property type="match status" value="1"/>
</dbReference>
<proteinExistence type="inferred from homology"/>
<dbReference type="InterPro" id="IPR011010">
    <property type="entry name" value="DNA_brk_join_enz"/>
</dbReference>
<dbReference type="Pfam" id="PF00589">
    <property type="entry name" value="Phage_integrase"/>
    <property type="match status" value="1"/>
</dbReference>
<accession>A0ABV8NH02</accession>
<dbReference type="PANTHER" id="PTHR30349:SF64">
    <property type="entry name" value="PROPHAGE INTEGRASE INTD-RELATED"/>
    <property type="match status" value="1"/>
</dbReference>
<dbReference type="InterPro" id="IPR002104">
    <property type="entry name" value="Integrase_catalytic"/>
</dbReference>
<evidence type="ECO:0000259" key="5">
    <source>
        <dbReference type="PROSITE" id="PS51898"/>
    </source>
</evidence>
<dbReference type="InterPro" id="IPR013762">
    <property type="entry name" value="Integrase-like_cat_sf"/>
</dbReference>
<evidence type="ECO:0000256" key="4">
    <source>
        <dbReference type="SAM" id="Coils"/>
    </source>
</evidence>
<dbReference type="Gene3D" id="1.10.443.10">
    <property type="entry name" value="Intergrase catalytic core"/>
    <property type="match status" value="1"/>
</dbReference>
<dbReference type="Gene3D" id="1.10.150.130">
    <property type="match status" value="1"/>
</dbReference>
<dbReference type="Pfam" id="PF17293">
    <property type="entry name" value="Arm-DNA-bind_5"/>
    <property type="match status" value="1"/>
</dbReference>
<name>A0ABV8NH02_9SPHI</name>
<dbReference type="CDD" id="cd01185">
    <property type="entry name" value="INTN1_C_like"/>
    <property type="match status" value="1"/>
</dbReference>
<sequence length="435" mass="50851">MALSLRYELRKDVVNKKSEHPLILILRVEAQRKKIPTGITLLPEYWDNENQKAIYLNKKSLKEVSKDYDLSLSPLLNDIKRINDDLQDLKKSLEDIAHRYELDNVPYSADMLVEKLKNKNNVKTKKEEKNNIVFDFIDNYVTENEPSRAKGSLSVYKALKTHLGAFEKHNRTRIRFEDINYSFFQSFQNYLIKHRGINNITIAKQLSTLKTFLGYAKMNGIKITDSYRDFKIRKQKLEVIALTNEEFETLYNLDLTKNERLAKVRDVFCFSCVTGLRYSDLAQLRREHIKATEICLTIKKTKEQLIIPINVYAESILEKYNEHLLPIPVISNQKFNDYIKELCELAEINEKIEIIRFKGAIKEATVHPKFDLISAHTGRKTFATLSLEKGIPAETVMEITGHSDYKSFQRYVKVTEERKRNEMNKAWGTPKESIK</sequence>
<organism evidence="6 7">
    <name type="scientific">Pedobacter jamesrossensis</name>
    <dbReference type="NCBI Taxonomy" id="1908238"/>
    <lineage>
        <taxon>Bacteria</taxon>
        <taxon>Pseudomonadati</taxon>
        <taxon>Bacteroidota</taxon>
        <taxon>Sphingobacteriia</taxon>
        <taxon>Sphingobacteriales</taxon>
        <taxon>Sphingobacteriaceae</taxon>
        <taxon>Pedobacter</taxon>
    </lineage>
</organism>
<dbReference type="RefSeq" id="WP_378959310.1">
    <property type="nucleotide sequence ID" value="NZ_JBHRXC010000016.1"/>
</dbReference>
<keyword evidence="3" id="KW-0233">DNA recombination</keyword>
<dbReference type="InterPro" id="IPR035386">
    <property type="entry name" value="Arm-DNA-bind_5"/>
</dbReference>
<keyword evidence="2" id="KW-0238">DNA-binding</keyword>
<evidence type="ECO:0000256" key="2">
    <source>
        <dbReference type="ARBA" id="ARBA00023125"/>
    </source>
</evidence>
<dbReference type="EMBL" id="JBHSBY010000029">
    <property type="protein sequence ID" value="MFC4195986.1"/>
    <property type="molecule type" value="Genomic_DNA"/>
</dbReference>
<evidence type="ECO:0000313" key="7">
    <source>
        <dbReference type="Proteomes" id="UP001595792"/>
    </source>
</evidence>
<evidence type="ECO:0000313" key="6">
    <source>
        <dbReference type="EMBL" id="MFC4195986.1"/>
    </source>
</evidence>
<dbReference type="Proteomes" id="UP001595792">
    <property type="component" value="Unassembled WGS sequence"/>
</dbReference>
<evidence type="ECO:0000256" key="3">
    <source>
        <dbReference type="ARBA" id="ARBA00023172"/>
    </source>
</evidence>
<feature type="coiled-coil region" evidence="4">
    <location>
        <begin position="76"/>
        <end position="103"/>
    </location>
</feature>
<protein>
    <submittedName>
        <fullName evidence="6">Site-specific integrase</fullName>
    </submittedName>
</protein>
<gene>
    <name evidence="6" type="ORF">ACFOUY_04700</name>
</gene>